<gene>
    <name evidence="1" type="ORF">GCM10011518_33100</name>
</gene>
<dbReference type="RefSeq" id="WP_163395557.1">
    <property type="nucleotide sequence ID" value="NZ_BMKP01000008.1"/>
</dbReference>
<organism evidence="1 2">
    <name type="scientific">Flavobacterium limi</name>
    <dbReference type="NCBI Taxonomy" id="2045105"/>
    <lineage>
        <taxon>Bacteria</taxon>
        <taxon>Pseudomonadati</taxon>
        <taxon>Bacteroidota</taxon>
        <taxon>Flavobacteriia</taxon>
        <taxon>Flavobacteriales</taxon>
        <taxon>Flavobacteriaceae</taxon>
        <taxon>Flavobacterium</taxon>
    </lineage>
</organism>
<evidence type="ECO:0000313" key="1">
    <source>
        <dbReference type="EMBL" id="GGF21304.1"/>
    </source>
</evidence>
<proteinExistence type="predicted"/>
<name>A0ABQ1UN92_9FLAO</name>
<evidence type="ECO:0000313" key="2">
    <source>
        <dbReference type="Proteomes" id="UP000655016"/>
    </source>
</evidence>
<sequence length="390" mass="45992">MNNVILLFLLFGNIIMNAQIKNMEYEYDQEKLNSVGKREGELIHTSYNETVEYKHLYKEGNLIEATNYRYFVDGKKELAGKYKEGKPFEGYFVYKNELEIPQIDYYENGTLKFQFTCSLLDLINNEGQEFNIKFTKTIYQDDKPQNGLLHREEFRLDDAHLLASEYYKDGKITNVDFWIMAMHYAELIKLKFLPNGYTIYKESMPNVADEAIDNKFRSITVEFQDSKNGNVFYEVENKLITKYSFSYADISQPIKPLPGFISYFFFNDNTVLRSQNHNLETNKELYNEAYGPNSNLISRVFLMMNNQPIPYFSNQDSNDYSLVLDLDKRITTNALLYLDEKGNPLRGFLIEKEKQEQYKYTQYEDSKMICQKVLLSLETLKELILKAQQQ</sequence>
<comment type="caution">
    <text evidence="1">The sequence shown here is derived from an EMBL/GenBank/DDBJ whole genome shotgun (WGS) entry which is preliminary data.</text>
</comment>
<reference evidence="2" key="1">
    <citation type="journal article" date="2019" name="Int. J. Syst. Evol. Microbiol.">
        <title>The Global Catalogue of Microorganisms (GCM) 10K type strain sequencing project: providing services to taxonomists for standard genome sequencing and annotation.</title>
        <authorList>
            <consortium name="The Broad Institute Genomics Platform"/>
            <consortium name="The Broad Institute Genome Sequencing Center for Infectious Disease"/>
            <person name="Wu L."/>
            <person name="Ma J."/>
        </authorList>
    </citation>
    <scope>NUCLEOTIDE SEQUENCE [LARGE SCALE GENOMIC DNA]</scope>
    <source>
        <strain evidence="2">CGMCC 1.16060</strain>
    </source>
</reference>
<dbReference type="Proteomes" id="UP000655016">
    <property type="component" value="Unassembled WGS sequence"/>
</dbReference>
<dbReference type="EMBL" id="BMKP01000008">
    <property type="protein sequence ID" value="GGF21304.1"/>
    <property type="molecule type" value="Genomic_DNA"/>
</dbReference>
<accession>A0ABQ1UN92</accession>
<protein>
    <recommendedName>
        <fullName evidence="3">MORN repeat variant</fullName>
    </recommendedName>
</protein>
<keyword evidence="2" id="KW-1185">Reference proteome</keyword>
<evidence type="ECO:0008006" key="3">
    <source>
        <dbReference type="Google" id="ProtNLM"/>
    </source>
</evidence>